<dbReference type="NCBIfam" id="NF041756">
    <property type="entry name" value="EfeU"/>
    <property type="match status" value="1"/>
</dbReference>
<dbReference type="EMBL" id="BAABLP010000001">
    <property type="protein sequence ID" value="GAA4736784.1"/>
    <property type="molecule type" value="Genomic_DNA"/>
</dbReference>
<feature type="compositionally biased region" description="Low complexity" evidence="6">
    <location>
        <begin position="503"/>
        <end position="515"/>
    </location>
</feature>
<dbReference type="Proteomes" id="UP001500121">
    <property type="component" value="Unassembled WGS sequence"/>
</dbReference>
<evidence type="ECO:0000256" key="2">
    <source>
        <dbReference type="ARBA" id="ARBA00008333"/>
    </source>
</evidence>
<comment type="similarity">
    <text evidence="2">Belongs to the oxidase-dependent Fe transporter (OFeT) (TC 9.A.10.1) family.</text>
</comment>
<evidence type="ECO:0000256" key="3">
    <source>
        <dbReference type="ARBA" id="ARBA00022692"/>
    </source>
</evidence>
<evidence type="ECO:0000256" key="4">
    <source>
        <dbReference type="ARBA" id="ARBA00022989"/>
    </source>
</evidence>
<feature type="transmembrane region" description="Helical" evidence="7">
    <location>
        <begin position="245"/>
        <end position="263"/>
    </location>
</feature>
<evidence type="ECO:0000256" key="5">
    <source>
        <dbReference type="ARBA" id="ARBA00023136"/>
    </source>
</evidence>
<feature type="transmembrane region" description="Helical" evidence="7">
    <location>
        <begin position="6"/>
        <end position="26"/>
    </location>
</feature>
<evidence type="ECO:0000313" key="9">
    <source>
        <dbReference type="Proteomes" id="UP001500121"/>
    </source>
</evidence>
<gene>
    <name evidence="8" type="ORF">GCM10025783_03790</name>
</gene>
<name>A0ABP8YQC1_9MICO</name>
<dbReference type="InterPro" id="IPR004923">
    <property type="entry name" value="FTR1/Fip1/EfeU"/>
</dbReference>
<dbReference type="Pfam" id="PF03239">
    <property type="entry name" value="FTR1"/>
    <property type="match status" value="1"/>
</dbReference>
<evidence type="ECO:0000256" key="1">
    <source>
        <dbReference type="ARBA" id="ARBA00004141"/>
    </source>
</evidence>
<feature type="transmembrane region" description="Helical" evidence="7">
    <location>
        <begin position="38"/>
        <end position="57"/>
    </location>
</feature>
<evidence type="ECO:0000256" key="6">
    <source>
        <dbReference type="SAM" id="MobiDB-lite"/>
    </source>
</evidence>
<keyword evidence="3 7" id="KW-0812">Transmembrane</keyword>
<feature type="transmembrane region" description="Helical" evidence="7">
    <location>
        <begin position="69"/>
        <end position="89"/>
    </location>
</feature>
<evidence type="ECO:0000313" key="8">
    <source>
        <dbReference type="EMBL" id="GAA4736784.1"/>
    </source>
</evidence>
<evidence type="ECO:0000256" key="7">
    <source>
        <dbReference type="SAM" id="Phobius"/>
    </source>
</evidence>
<accession>A0ABP8YQC1</accession>
<feature type="transmembrane region" description="Helical" evidence="7">
    <location>
        <begin position="275"/>
        <end position="297"/>
    </location>
</feature>
<sequence length="523" mass="52749">MLATLVIGLREGLEAALIVGIVAAFLRRNGRGLGPMWLGVGLAIGASVAVGVALWLLESALPQAQQEALETVIGAVAVVFVTGMLLWMNRHARSMKRELESSAVAALHDGGAWALAAMAFLAVLKEGFETSVFLLATFRAAQSAGLAAGGAVLGIAIAAGIGWGVYAGGVRIDLGRFFRVTGAFLVLVAAGLVLTAVRTAHEAGWIVAGQQRTVDLTWLAPTGSVQGALITGMLGIPSDPRLIEVVAWLAYVVPVALFVYWPAKRRPGAAAAARLRLAVAGGLVAAAAVLALAVPAAPAVATGARPLAGGGTADLRGSTLVVQRDGELERVDLPAGTAASHAGLAAQQHVATGAAAVDGPATVTLAEVAAAGGGRLPAGLNPAQDPGPFRATWRAATTTTAWTAGGALVDAERTATTLLTITGGGLTTDRTLTVTGAGAPRAASWRMAPAAVADTARAVTAATTTGPEHLLWAVELPAALLLAAAIVLLALVRARRRERAAQAPASPAAALLPRPRSTPYAVK</sequence>
<comment type="subcellular location">
    <subcellularLocation>
        <location evidence="1">Membrane</location>
        <topology evidence="1">Multi-pass membrane protein</topology>
    </subcellularLocation>
</comment>
<keyword evidence="9" id="KW-1185">Reference proteome</keyword>
<keyword evidence="4 7" id="KW-1133">Transmembrane helix</keyword>
<feature type="region of interest" description="Disordered" evidence="6">
    <location>
        <begin position="503"/>
        <end position="523"/>
    </location>
</feature>
<feature type="transmembrane region" description="Helical" evidence="7">
    <location>
        <begin position="101"/>
        <end position="124"/>
    </location>
</feature>
<proteinExistence type="inferred from homology"/>
<dbReference type="PANTHER" id="PTHR31632">
    <property type="entry name" value="IRON TRANSPORTER FTH1"/>
    <property type="match status" value="1"/>
</dbReference>
<protein>
    <recommendedName>
        <fullName evidence="10">Ferrous iron transporter</fullName>
    </recommendedName>
</protein>
<organism evidence="8 9">
    <name type="scientific">Amnibacterium soli</name>
    <dbReference type="NCBI Taxonomy" id="1282736"/>
    <lineage>
        <taxon>Bacteria</taxon>
        <taxon>Bacillati</taxon>
        <taxon>Actinomycetota</taxon>
        <taxon>Actinomycetes</taxon>
        <taxon>Micrococcales</taxon>
        <taxon>Microbacteriaceae</taxon>
        <taxon>Amnibacterium</taxon>
    </lineage>
</organism>
<feature type="transmembrane region" description="Helical" evidence="7">
    <location>
        <begin position="144"/>
        <end position="165"/>
    </location>
</feature>
<feature type="transmembrane region" description="Helical" evidence="7">
    <location>
        <begin position="177"/>
        <end position="197"/>
    </location>
</feature>
<dbReference type="PANTHER" id="PTHR31632:SF2">
    <property type="entry name" value="PLASMA MEMBRANE IRON PERMEASE"/>
    <property type="match status" value="1"/>
</dbReference>
<dbReference type="RefSeq" id="WP_345479225.1">
    <property type="nucleotide sequence ID" value="NZ_BAABLP010000001.1"/>
</dbReference>
<keyword evidence="5 7" id="KW-0472">Membrane</keyword>
<comment type="caution">
    <text evidence="8">The sequence shown here is derived from an EMBL/GenBank/DDBJ whole genome shotgun (WGS) entry which is preliminary data.</text>
</comment>
<feature type="transmembrane region" description="Helical" evidence="7">
    <location>
        <begin position="470"/>
        <end position="492"/>
    </location>
</feature>
<reference evidence="9" key="1">
    <citation type="journal article" date="2019" name="Int. J. Syst. Evol. Microbiol.">
        <title>The Global Catalogue of Microorganisms (GCM) 10K type strain sequencing project: providing services to taxonomists for standard genome sequencing and annotation.</title>
        <authorList>
            <consortium name="The Broad Institute Genomics Platform"/>
            <consortium name="The Broad Institute Genome Sequencing Center for Infectious Disease"/>
            <person name="Wu L."/>
            <person name="Ma J."/>
        </authorList>
    </citation>
    <scope>NUCLEOTIDE SEQUENCE [LARGE SCALE GENOMIC DNA]</scope>
    <source>
        <strain evidence="9">JCM 19015</strain>
    </source>
</reference>
<evidence type="ECO:0008006" key="10">
    <source>
        <dbReference type="Google" id="ProtNLM"/>
    </source>
</evidence>